<dbReference type="EMBL" id="BK014806">
    <property type="protein sequence ID" value="DAD76635.1"/>
    <property type="molecule type" value="Genomic_DNA"/>
</dbReference>
<accession>A0A8S5M3J5</accession>
<name>A0A8S5M3J5_9CAUD</name>
<protein>
    <submittedName>
        <fullName evidence="1">HicB family</fullName>
    </submittedName>
</protein>
<sequence length="57" mass="6763">MARSPYIEAYRHQVAVGFTDRQYELLVEHCKKCRVSLSQAVRDAYLEKYPMPNENEK</sequence>
<proteinExistence type="predicted"/>
<organism evidence="1">
    <name type="scientific">Siphoviridae sp. ctOVO10</name>
    <dbReference type="NCBI Taxonomy" id="2826311"/>
    <lineage>
        <taxon>Viruses</taxon>
        <taxon>Duplodnaviria</taxon>
        <taxon>Heunggongvirae</taxon>
        <taxon>Uroviricota</taxon>
        <taxon>Caudoviricetes</taxon>
    </lineage>
</organism>
<evidence type="ECO:0000313" key="1">
    <source>
        <dbReference type="EMBL" id="DAD76635.1"/>
    </source>
</evidence>
<reference evidence="1" key="1">
    <citation type="journal article" date="2021" name="Proc. Natl. Acad. Sci. U.S.A.">
        <title>A Catalog of Tens of Thousands of Viruses from Human Metagenomes Reveals Hidden Associations with Chronic Diseases.</title>
        <authorList>
            <person name="Tisza M.J."/>
            <person name="Buck C.B."/>
        </authorList>
    </citation>
    <scope>NUCLEOTIDE SEQUENCE</scope>
    <source>
        <strain evidence="1">CtOVO10</strain>
    </source>
</reference>